<protein>
    <submittedName>
        <fullName evidence="5">Putative GntR family transcriptional regulator</fullName>
    </submittedName>
</protein>
<dbReference type="Pfam" id="PF00392">
    <property type="entry name" value="GntR"/>
    <property type="match status" value="1"/>
</dbReference>
<dbReference type="AlphaFoldDB" id="H5UT93"/>
<sequence length="134" mass="14210">MDIAIDPLSPVPIYQQIRDRVVEQIAVGRLSRGDALLSVRALATAFGINPATVAKAYEALRAEGFVGANAKSGTFVAGDRDTLRVDADQTAEWRARLTTLLAEGRAKGISPADLTRACSDAIKAFDADPAVVKE</sequence>
<comment type="caution">
    <text evidence="5">The sequence shown here is derived from an EMBL/GenBank/DDBJ whole genome shotgun (WGS) entry which is preliminary data.</text>
</comment>
<proteinExistence type="predicted"/>
<dbReference type="PANTHER" id="PTHR38445:SF9">
    <property type="entry name" value="HTH-TYPE TRANSCRIPTIONAL REPRESSOR YTRA"/>
    <property type="match status" value="1"/>
</dbReference>
<dbReference type="RefSeq" id="WP_009482849.1">
    <property type="nucleotide sequence ID" value="NZ_BAFE01000065.1"/>
</dbReference>
<dbReference type="CDD" id="cd07377">
    <property type="entry name" value="WHTH_GntR"/>
    <property type="match status" value="1"/>
</dbReference>
<dbReference type="GO" id="GO:0003700">
    <property type="term" value="F:DNA-binding transcription factor activity"/>
    <property type="evidence" value="ECO:0007669"/>
    <property type="project" value="InterPro"/>
</dbReference>
<evidence type="ECO:0000259" key="4">
    <source>
        <dbReference type="PROSITE" id="PS50949"/>
    </source>
</evidence>
<dbReference type="InterPro" id="IPR036390">
    <property type="entry name" value="WH_DNA-bd_sf"/>
</dbReference>
<organism evidence="5 6">
    <name type="scientific">Mobilicoccus pelagius NBRC 104925</name>
    <dbReference type="NCBI Taxonomy" id="1089455"/>
    <lineage>
        <taxon>Bacteria</taxon>
        <taxon>Bacillati</taxon>
        <taxon>Actinomycetota</taxon>
        <taxon>Actinomycetes</taxon>
        <taxon>Micrococcales</taxon>
        <taxon>Dermatophilaceae</taxon>
        <taxon>Mobilicoccus</taxon>
    </lineage>
</organism>
<dbReference type="STRING" id="1089455.MOPEL_087_00020"/>
<dbReference type="eggNOG" id="COG1725">
    <property type="taxonomic scope" value="Bacteria"/>
</dbReference>
<dbReference type="OrthoDB" id="3192286at2"/>
<reference evidence="5 6" key="1">
    <citation type="submission" date="2012-02" db="EMBL/GenBank/DDBJ databases">
        <title>Whole genome shotgun sequence of Mobilicoccus pelagius NBRC 104925.</title>
        <authorList>
            <person name="Yoshida Y."/>
            <person name="Hosoyama A."/>
            <person name="Tsuchikane K."/>
            <person name="Katsumata H."/>
            <person name="Yamazaki S."/>
            <person name="Fujita N."/>
        </authorList>
    </citation>
    <scope>NUCLEOTIDE SEQUENCE [LARGE SCALE GENOMIC DNA]</scope>
    <source>
        <strain evidence="5 6">NBRC 104925</strain>
    </source>
</reference>
<dbReference type="EMBL" id="BAFE01000065">
    <property type="protein sequence ID" value="GAB48951.1"/>
    <property type="molecule type" value="Genomic_DNA"/>
</dbReference>
<evidence type="ECO:0000256" key="2">
    <source>
        <dbReference type="ARBA" id="ARBA00023125"/>
    </source>
</evidence>
<evidence type="ECO:0000313" key="5">
    <source>
        <dbReference type="EMBL" id="GAB48951.1"/>
    </source>
</evidence>
<dbReference type="GO" id="GO:0003677">
    <property type="term" value="F:DNA binding"/>
    <property type="evidence" value="ECO:0007669"/>
    <property type="project" value="UniProtKB-KW"/>
</dbReference>
<gene>
    <name evidence="5" type="ORF">MOPEL_087_00020</name>
</gene>
<dbReference type="InterPro" id="IPR000524">
    <property type="entry name" value="Tscrpt_reg_HTH_GntR"/>
</dbReference>
<keyword evidence="2" id="KW-0238">DNA-binding</keyword>
<keyword evidence="1" id="KW-0805">Transcription regulation</keyword>
<dbReference type="Gene3D" id="1.10.10.10">
    <property type="entry name" value="Winged helix-like DNA-binding domain superfamily/Winged helix DNA-binding domain"/>
    <property type="match status" value="1"/>
</dbReference>
<keyword evidence="3" id="KW-0804">Transcription</keyword>
<evidence type="ECO:0000256" key="1">
    <source>
        <dbReference type="ARBA" id="ARBA00023015"/>
    </source>
</evidence>
<dbReference type="InterPro" id="IPR036388">
    <property type="entry name" value="WH-like_DNA-bd_sf"/>
</dbReference>
<keyword evidence="6" id="KW-1185">Reference proteome</keyword>
<dbReference type="Proteomes" id="UP000004367">
    <property type="component" value="Unassembled WGS sequence"/>
</dbReference>
<name>H5UT93_9MICO</name>
<dbReference type="SMART" id="SM00345">
    <property type="entry name" value="HTH_GNTR"/>
    <property type="match status" value="1"/>
</dbReference>
<evidence type="ECO:0000313" key="6">
    <source>
        <dbReference type="Proteomes" id="UP000004367"/>
    </source>
</evidence>
<accession>H5UT93</accession>
<evidence type="ECO:0000256" key="3">
    <source>
        <dbReference type="ARBA" id="ARBA00023163"/>
    </source>
</evidence>
<dbReference type="PROSITE" id="PS50949">
    <property type="entry name" value="HTH_GNTR"/>
    <property type="match status" value="1"/>
</dbReference>
<feature type="domain" description="HTH gntR-type" evidence="4">
    <location>
        <begin position="11"/>
        <end position="79"/>
    </location>
</feature>
<dbReference type="SUPFAM" id="SSF46785">
    <property type="entry name" value="Winged helix' DNA-binding domain"/>
    <property type="match status" value="1"/>
</dbReference>
<dbReference type="PANTHER" id="PTHR38445">
    <property type="entry name" value="HTH-TYPE TRANSCRIPTIONAL REPRESSOR YTRA"/>
    <property type="match status" value="1"/>
</dbReference>